<reference evidence="2 3" key="1">
    <citation type="submission" date="2023-11" db="EMBL/GenBank/DDBJ databases">
        <title>Halocaridina rubra genome assembly.</title>
        <authorList>
            <person name="Smith C."/>
        </authorList>
    </citation>
    <scope>NUCLEOTIDE SEQUENCE [LARGE SCALE GENOMIC DNA]</scope>
    <source>
        <strain evidence="2">EP-1</strain>
        <tissue evidence="2">Whole</tissue>
    </source>
</reference>
<gene>
    <name evidence="2" type="ORF">SK128_016793</name>
</gene>
<sequence length="200" mass="22015">MFGSVLLNALTLVLFAGCARGLPSCNCHDTSLWRDGAFSVDKIEYALQDVEFSPSEDVVLASSEVSKEGDDSTEKNLVVYYKENFTSTFKYESGVEIPSGNTFEAGFPRLASTGPSFTITAKSPYTYGQTKNLSFGIPGRFKCQPQTDPALCKVIFKKGEVSFPYIMSLKHNTIPNCVCQSKGHWTGLQYYGAEVKYSPM</sequence>
<feature type="chain" id="PRO_5042964582" evidence="1">
    <location>
        <begin position="22"/>
        <end position="200"/>
    </location>
</feature>
<organism evidence="2 3">
    <name type="scientific">Halocaridina rubra</name>
    <name type="common">Hawaiian red shrimp</name>
    <dbReference type="NCBI Taxonomy" id="373956"/>
    <lineage>
        <taxon>Eukaryota</taxon>
        <taxon>Metazoa</taxon>
        <taxon>Ecdysozoa</taxon>
        <taxon>Arthropoda</taxon>
        <taxon>Crustacea</taxon>
        <taxon>Multicrustacea</taxon>
        <taxon>Malacostraca</taxon>
        <taxon>Eumalacostraca</taxon>
        <taxon>Eucarida</taxon>
        <taxon>Decapoda</taxon>
        <taxon>Pleocyemata</taxon>
        <taxon>Caridea</taxon>
        <taxon>Atyoidea</taxon>
        <taxon>Atyidae</taxon>
        <taxon>Halocaridina</taxon>
    </lineage>
</organism>
<dbReference type="AlphaFoldDB" id="A0AAN8X9C7"/>
<keyword evidence="3" id="KW-1185">Reference proteome</keyword>
<feature type="signal peptide" evidence="1">
    <location>
        <begin position="1"/>
        <end position="21"/>
    </location>
</feature>
<dbReference type="Gene3D" id="2.170.15.10">
    <property type="entry name" value="Proaerolysin, chain A, domain 3"/>
    <property type="match status" value="1"/>
</dbReference>
<name>A0AAN8X9C7_HALRR</name>
<protein>
    <submittedName>
        <fullName evidence="2">Uncharacterized protein</fullName>
    </submittedName>
</protein>
<evidence type="ECO:0000256" key="1">
    <source>
        <dbReference type="SAM" id="SignalP"/>
    </source>
</evidence>
<evidence type="ECO:0000313" key="2">
    <source>
        <dbReference type="EMBL" id="KAK7080265.1"/>
    </source>
</evidence>
<proteinExistence type="predicted"/>
<comment type="caution">
    <text evidence="2">The sequence shown here is derived from an EMBL/GenBank/DDBJ whole genome shotgun (WGS) entry which is preliminary data.</text>
</comment>
<evidence type="ECO:0000313" key="3">
    <source>
        <dbReference type="Proteomes" id="UP001381693"/>
    </source>
</evidence>
<dbReference type="EMBL" id="JAXCGZ010006017">
    <property type="protein sequence ID" value="KAK7080265.1"/>
    <property type="molecule type" value="Genomic_DNA"/>
</dbReference>
<keyword evidence="1" id="KW-0732">Signal</keyword>
<dbReference type="Proteomes" id="UP001381693">
    <property type="component" value="Unassembled WGS sequence"/>
</dbReference>
<accession>A0AAN8X9C7</accession>